<accession>A0AAE1A724</accession>
<proteinExistence type="predicted"/>
<comment type="caution">
    <text evidence="1">The sequence shown here is derived from an EMBL/GenBank/DDBJ whole genome shotgun (WGS) entry which is preliminary data.</text>
</comment>
<reference evidence="1" key="1">
    <citation type="journal article" date="2023" name="G3 (Bethesda)">
        <title>A reference genome for the long-term kleptoplast-retaining sea slug Elysia crispata morphotype clarki.</title>
        <authorList>
            <person name="Eastman K.E."/>
            <person name="Pendleton A.L."/>
            <person name="Shaikh M.A."/>
            <person name="Suttiyut T."/>
            <person name="Ogas R."/>
            <person name="Tomko P."/>
            <person name="Gavelis G."/>
            <person name="Widhalm J.R."/>
            <person name="Wisecaver J.H."/>
        </authorList>
    </citation>
    <scope>NUCLEOTIDE SEQUENCE</scope>
    <source>
        <strain evidence="1">ECLA1</strain>
    </source>
</reference>
<dbReference type="Proteomes" id="UP001283361">
    <property type="component" value="Unassembled WGS sequence"/>
</dbReference>
<gene>
    <name evidence="1" type="ORF">RRG08_018578</name>
</gene>
<keyword evidence="2" id="KW-1185">Reference proteome</keyword>
<dbReference type="AlphaFoldDB" id="A0AAE1A724"/>
<protein>
    <submittedName>
        <fullName evidence="1">Uncharacterized protein</fullName>
    </submittedName>
</protein>
<sequence length="74" mass="7897">MLNYRNSNQCAEGKLPAQGEQSVCEAASLRVNISRPVELRILGHADYQVISVSLGETPTSMYVSGSEGSSAPIK</sequence>
<organism evidence="1 2">
    <name type="scientific">Elysia crispata</name>
    <name type="common">lettuce slug</name>
    <dbReference type="NCBI Taxonomy" id="231223"/>
    <lineage>
        <taxon>Eukaryota</taxon>
        <taxon>Metazoa</taxon>
        <taxon>Spiralia</taxon>
        <taxon>Lophotrochozoa</taxon>
        <taxon>Mollusca</taxon>
        <taxon>Gastropoda</taxon>
        <taxon>Heterobranchia</taxon>
        <taxon>Euthyneura</taxon>
        <taxon>Panpulmonata</taxon>
        <taxon>Sacoglossa</taxon>
        <taxon>Placobranchoidea</taxon>
        <taxon>Plakobranchidae</taxon>
        <taxon>Elysia</taxon>
    </lineage>
</organism>
<evidence type="ECO:0000313" key="2">
    <source>
        <dbReference type="Proteomes" id="UP001283361"/>
    </source>
</evidence>
<evidence type="ECO:0000313" key="1">
    <source>
        <dbReference type="EMBL" id="KAK3782212.1"/>
    </source>
</evidence>
<name>A0AAE1A724_9GAST</name>
<dbReference type="EMBL" id="JAWDGP010002526">
    <property type="protein sequence ID" value="KAK3782212.1"/>
    <property type="molecule type" value="Genomic_DNA"/>
</dbReference>